<dbReference type="Pfam" id="PF00501">
    <property type="entry name" value="AMP-binding"/>
    <property type="match status" value="1"/>
</dbReference>
<feature type="domain" description="Acetyl-coenzyme A synthetase N-terminal" evidence="7">
    <location>
        <begin position="29"/>
        <end position="89"/>
    </location>
</feature>
<protein>
    <recommendedName>
        <fullName evidence="2">acetate--CoA ligase</fullName>
        <ecNumber evidence="2">6.2.1.1</ecNumber>
    </recommendedName>
</protein>
<evidence type="ECO:0000259" key="6">
    <source>
        <dbReference type="Pfam" id="PF00501"/>
    </source>
</evidence>
<dbReference type="Proteomes" id="UP000728032">
    <property type="component" value="Unassembled WGS sequence"/>
</dbReference>
<keyword evidence="4" id="KW-0547">Nucleotide-binding</keyword>
<dbReference type="PROSITE" id="PS00455">
    <property type="entry name" value="AMP_BINDING"/>
    <property type="match status" value="1"/>
</dbReference>
<feature type="non-terminal residue" evidence="8">
    <location>
        <position position="1"/>
    </location>
</feature>
<dbReference type="PANTHER" id="PTHR24095">
    <property type="entry name" value="ACETYL-COENZYME A SYNTHETASE"/>
    <property type="match status" value="1"/>
</dbReference>
<dbReference type="GO" id="GO:0003987">
    <property type="term" value="F:acetate-CoA ligase activity"/>
    <property type="evidence" value="ECO:0007669"/>
    <property type="project" value="UniProtKB-EC"/>
</dbReference>
<dbReference type="OrthoDB" id="1706066at2759"/>
<dbReference type="EMBL" id="CAJPVJ010004423">
    <property type="protein sequence ID" value="CAG2168596.1"/>
    <property type="molecule type" value="Genomic_DNA"/>
</dbReference>
<reference evidence="8" key="1">
    <citation type="submission" date="2020-11" db="EMBL/GenBank/DDBJ databases">
        <authorList>
            <person name="Tran Van P."/>
        </authorList>
    </citation>
    <scope>NUCLEOTIDE SEQUENCE</scope>
</reference>
<dbReference type="AlphaFoldDB" id="A0A7R9M227"/>
<feature type="domain" description="AMP-dependent synthetase/ligase" evidence="6">
    <location>
        <begin position="100"/>
        <end position="494"/>
    </location>
</feature>
<dbReference type="SUPFAM" id="SSF56801">
    <property type="entry name" value="Acetyl-CoA synthetase-like"/>
    <property type="match status" value="1"/>
</dbReference>
<dbReference type="EC" id="6.2.1.1" evidence="2"/>
<dbReference type="EMBL" id="OC919248">
    <property type="protein sequence ID" value="CAD7650981.1"/>
    <property type="molecule type" value="Genomic_DNA"/>
</dbReference>
<organism evidence="8">
    <name type="scientific">Oppiella nova</name>
    <dbReference type="NCBI Taxonomy" id="334625"/>
    <lineage>
        <taxon>Eukaryota</taxon>
        <taxon>Metazoa</taxon>
        <taxon>Ecdysozoa</taxon>
        <taxon>Arthropoda</taxon>
        <taxon>Chelicerata</taxon>
        <taxon>Arachnida</taxon>
        <taxon>Acari</taxon>
        <taxon>Acariformes</taxon>
        <taxon>Sarcoptiformes</taxon>
        <taxon>Oribatida</taxon>
        <taxon>Brachypylina</taxon>
        <taxon>Oppioidea</taxon>
        <taxon>Oppiidae</taxon>
        <taxon>Oppiella</taxon>
    </lineage>
</organism>
<evidence type="ECO:0000256" key="3">
    <source>
        <dbReference type="ARBA" id="ARBA00022598"/>
    </source>
</evidence>
<name>A0A7R9M227_9ACAR</name>
<comment type="similarity">
    <text evidence="1">Belongs to the ATP-dependent AMP-binding enzyme family.</text>
</comment>
<dbReference type="FunFam" id="3.40.50.12780:FF:000001">
    <property type="entry name" value="Acetyl-coenzyme A synthetase"/>
    <property type="match status" value="1"/>
</dbReference>
<evidence type="ECO:0000259" key="7">
    <source>
        <dbReference type="Pfam" id="PF16177"/>
    </source>
</evidence>
<evidence type="ECO:0000256" key="2">
    <source>
        <dbReference type="ARBA" id="ARBA00013275"/>
    </source>
</evidence>
<dbReference type="InterPro" id="IPR020845">
    <property type="entry name" value="AMP-binding_CS"/>
</dbReference>
<proteinExistence type="inferred from homology"/>
<dbReference type="Gene3D" id="3.40.50.12780">
    <property type="entry name" value="N-terminal domain of ligase-like"/>
    <property type="match status" value="1"/>
</dbReference>
<evidence type="ECO:0000313" key="8">
    <source>
        <dbReference type="EMBL" id="CAD7650981.1"/>
    </source>
</evidence>
<evidence type="ECO:0000256" key="4">
    <source>
        <dbReference type="ARBA" id="ARBA00022741"/>
    </source>
</evidence>
<keyword evidence="3" id="KW-0436">Ligase</keyword>
<dbReference type="InterPro" id="IPR042099">
    <property type="entry name" value="ANL_N_sf"/>
</dbReference>
<dbReference type="Pfam" id="PF16177">
    <property type="entry name" value="ACAS_N"/>
    <property type="match status" value="1"/>
</dbReference>
<dbReference type="GO" id="GO:0005524">
    <property type="term" value="F:ATP binding"/>
    <property type="evidence" value="ECO:0007669"/>
    <property type="project" value="UniProtKB-KW"/>
</dbReference>
<evidence type="ECO:0000256" key="5">
    <source>
        <dbReference type="ARBA" id="ARBA00022840"/>
    </source>
</evidence>
<sequence length="535" mass="60293">MDFVANTDERFNCCEKFMKSAHITDIADYHRIYSLSIQDPDAFWLGIAEQFYWENGIKSEKIFSYNFDVHKDPIDVQFMKGSKTNACYNLIDRIIKSGLGERVAYIWIGNELNERKTITYNELKRRICKFANVLKNQGIKAGDRVAIYLPVSIELVVSMLACARIGAVHTVVFAGFSSQALADRIIDANCRLLVTADGSVRGNKLIKLKDISDESVVICKQRNHNLLACIVVKHLSIDLNDYNNNRRHKYNPKHDPTLDLWWDQLMSDASDDCPPVWLDAEDPLFILYTSGSTGKPKGVVHTIAGYMLTTALVFKYAFNYRDGDIFFCTADLGWITGHTANVYGCLANGATAVLFDGIPTHPNADRFWRIIDENKVNSFYTAPTAVRTLMKFGDDCVTKYPMPDLSLIALVGEPINREAWLWLYHVVGAGKCAIVDTYFQTETGAPMIFPIPGCIPMKPGSATLPFFGILPVILNEDGKELSGANTGYLAFKNAWPSIARTIDGNHERFETTYFRKFPKYYFTGDGAVRDKDGYY</sequence>
<accession>A0A7R9M227</accession>
<keyword evidence="5" id="KW-0067">ATP-binding</keyword>
<keyword evidence="9" id="KW-1185">Reference proteome</keyword>
<evidence type="ECO:0000256" key="1">
    <source>
        <dbReference type="ARBA" id="ARBA00006432"/>
    </source>
</evidence>
<gene>
    <name evidence="8" type="ORF">ONB1V03_LOCUS8084</name>
</gene>
<dbReference type="PANTHER" id="PTHR24095:SF244">
    <property type="entry name" value="ACETYL-COENZYME A SYNTHETASE"/>
    <property type="match status" value="1"/>
</dbReference>
<dbReference type="InterPro" id="IPR000873">
    <property type="entry name" value="AMP-dep_synth/lig_dom"/>
</dbReference>
<dbReference type="GO" id="GO:0006085">
    <property type="term" value="P:acetyl-CoA biosynthetic process"/>
    <property type="evidence" value="ECO:0007669"/>
    <property type="project" value="TreeGrafter"/>
</dbReference>
<dbReference type="InterPro" id="IPR032387">
    <property type="entry name" value="ACAS_N"/>
</dbReference>
<evidence type="ECO:0000313" key="9">
    <source>
        <dbReference type="Proteomes" id="UP000728032"/>
    </source>
</evidence>